<evidence type="ECO:0000313" key="2">
    <source>
        <dbReference type="EMBL" id="GGD63275.1"/>
    </source>
</evidence>
<reference evidence="2" key="2">
    <citation type="submission" date="2020-09" db="EMBL/GenBank/DDBJ databases">
        <authorList>
            <person name="Sun Q."/>
            <person name="Zhou Y."/>
        </authorList>
    </citation>
    <scope>NUCLEOTIDE SEQUENCE</scope>
    <source>
        <strain evidence="2">CGMCC 1.15958</strain>
    </source>
</reference>
<dbReference type="EMBL" id="BMKK01000005">
    <property type="protein sequence ID" value="GGD63275.1"/>
    <property type="molecule type" value="Genomic_DNA"/>
</dbReference>
<feature type="transmembrane region" description="Helical" evidence="1">
    <location>
        <begin position="89"/>
        <end position="110"/>
    </location>
</feature>
<feature type="transmembrane region" description="Helical" evidence="1">
    <location>
        <begin position="239"/>
        <end position="258"/>
    </location>
</feature>
<keyword evidence="1" id="KW-1133">Transmembrane helix</keyword>
<keyword evidence="3" id="KW-1185">Reference proteome</keyword>
<dbReference type="AlphaFoldDB" id="A0A916YVK7"/>
<dbReference type="Proteomes" id="UP000609064">
    <property type="component" value="Unassembled WGS sequence"/>
</dbReference>
<accession>A0A916YVK7</accession>
<dbReference type="RefSeq" id="WP_188766835.1">
    <property type="nucleotide sequence ID" value="NZ_BMKK01000005.1"/>
</dbReference>
<feature type="transmembrane region" description="Helical" evidence="1">
    <location>
        <begin position="130"/>
        <end position="153"/>
    </location>
</feature>
<evidence type="ECO:0000313" key="3">
    <source>
        <dbReference type="Proteomes" id="UP000609064"/>
    </source>
</evidence>
<gene>
    <name evidence="2" type="ORF">GCM10011514_29130</name>
</gene>
<feature type="transmembrane region" description="Helical" evidence="1">
    <location>
        <begin position="21"/>
        <end position="45"/>
    </location>
</feature>
<evidence type="ECO:0000256" key="1">
    <source>
        <dbReference type="SAM" id="Phobius"/>
    </source>
</evidence>
<organism evidence="2 3">
    <name type="scientific">Emticicia aquatilis</name>
    <dbReference type="NCBI Taxonomy" id="1537369"/>
    <lineage>
        <taxon>Bacteria</taxon>
        <taxon>Pseudomonadati</taxon>
        <taxon>Bacteroidota</taxon>
        <taxon>Cytophagia</taxon>
        <taxon>Cytophagales</taxon>
        <taxon>Leadbetterellaceae</taxon>
        <taxon>Emticicia</taxon>
    </lineage>
</organism>
<feature type="transmembrane region" description="Helical" evidence="1">
    <location>
        <begin position="165"/>
        <end position="193"/>
    </location>
</feature>
<protein>
    <submittedName>
        <fullName evidence="2">Uncharacterized protein</fullName>
    </submittedName>
</protein>
<comment type="caution">
    <text evidence="2">The sequence shown here is derived from an EMBL/GenBank/DDBJ whole genome shotgun (WGS) entry which is preliminary data.</text>
</comment>
<name>A0A916YVK7_9BACT</name>
<reference evidence="2" key="1">
    <citation type="journal article" date="2014" name="Int. J. Syst. Evol. Microbiol.">
        <title>Complete genome sequence of Corynebacterium casei LMG S-19264T (=DSM 44701T), isolated from a smear-ripened cheese.</title>
        <authorList>
            <consortium name="US DOE Joint Genome Institute (JGI-PGF)"/>
            <person name="Walter F."/>
            <person name="Albersmeier A."/>
            <person name="Kalinowski J."/>
            <person name="Ruckert C."/>
        </authorList>
    </citation>
    <scope>NUCLEOTIDE SEQUENCE</scope>
    <source>
        <strain evidence="2">CGMCC 1.15958</strain>
    </source>
</reference>
<feature type="transmembrane region" description="Helical" evidence="1">
    <location>
        <begin position="57"/>
        <end position="77"/>
    </location>
</feature>
<proteinExistence type="predicted"/>
<sequence>MDELNFLRKKTGMTIGRAWMLMVSCVIIFLFGSGVIGVIAGIAGYNHIQQNGFLEKGVLVLMALILMISSLWGFFINKKQLPFFNKQPLSITLSCLAIALAWSFISPLIVDFLPFDETAADGFERIGMDFILGIAVTILFTFLQIGVVGHGLLKNYLFKQVILTVAAVSIVMVIPQAVIGLVFQTLIMFYIYYRTASFQLPLIMTATYSIVEDSFKWRLGGNIVTKNYIRLHLTPNDNIYYVGLLIAFCVILAGLYFIKQQTTPISWQRPEEDEDIALL</sequence>
<keyword evidence="1" id="KW-0472">Membrane</keyword>
<keyword evidence="1" id="KW-0812">Transmembrane</keyword>